<evidence type="ECO:0000259" key="2">
    <source>
        <dbReference type="Pfam" id="PF14501"/>
    </source>
</evidence>
<comment type="caution">
    <text evidence="3">The sequence shown here is derived from an EMBL/GenBank/DDBJ whole genome shotgun (WGS) entry which is preliminary data.</text>
</comment>
<dbReference type="PANTHER" id="PTHR40448:SF1">
    <property type="entry name" value="TWO-COMPONENT SENSOR HISTIDINE KINASE"/>
    <property type="match status" value="1"/>
</dbReference>
<gene>
    <name evidence="3" type="ORF">CD33_07180</name>
</gene>
<protein>
    <submittedName>
        <fullName evidence="3">Signal transduction protein</fullName>
    </submittedName>
</protein>
<feature type="transmembrane region" description="Helical" evidence="1">
    <location>
        <begin position="47"/>
        <end position="71"/>
    </location>
</feature>
<evidence type="ECO:0000313" key="4">
    <source>
        <dbReference type="Proteomes" id="UP000030408"/>
    </source>
</evidence>
<dbReference type="InterPro" id="IPR032834">
    <property type="entry name" value="NatK-like_C"/>
</dbReference>
<dbReference type="GO" id="GO:0042802">
    <property type="term" value="F:identical protein binding"/>
    <property type="evidence" value="ECO:0007669"/>
    <property type="project" value="TreeGrafter"/>
</dbReference>
<keyword evidence="4" id="KW-1185">Reference proteome</keyword>
<evidence type="ECO:0000313" key="3">
    <source>
        <dbReference type="EMBL" id="KGR76318.1"/>
    </source>
</evidence>
<keyword evidence="1" id="KW-0812">Transmembrane</keyword>
<dbReference type="Pfam" id="PF14501">
    <property type="entry name" value="HATPase_c_5"/>
    <property type="match status" value="1"/>
</dbReference>
<keyword evidence="1" id="KW-1133">Transmembrane helix</keyword>
<name>A0A0A3I122_9BACL</name>
<feature type="domain" description="Sensor histidine kinase NatK-like C-terminal" evidence="2">
    <location>
        <begin position="329"/>
        <end position="429"/>
    </location>
</feature>
<dbReference type="PANTHER" id="PTHR40448">
    <property type="entry name" value="TWO-COMPONENT SENSOR HISTIDINE KINASE"/>
    <property type="match status" value="1"/>
</dbReference>
<evidence type="ECO:0000256" key="1">
    <source>
        <dbReference type="SAM" id="Phobius"/>
    </source>
</evidence>
<feature type="transmembrane region" description="Helical" evidence="1">
    <location>
        <begin position="187"/>
        <end position="207"/>
    </location>
</feature>
<feature type="transmembrane region" description="Helical" evidence="1">
    <location>
        <begin position="113"/>
        <end position="133"/>
    </location>
</feature>
<dbReference type="SUPFAM" id="SSF55874">
    <property type="entry name" value="ATPase domain of HSP90 chaperone/DNA topoisomerase II/histidine kinase"/>
    <property type="match status" value="1"/>
</dbReference>
<dbReference type="STRING" id="1384057.CD33_07180"/>
<feature type="transmembrane region" description="Helical" evidence="1">
    <location>
        <begin position="83"/>
        <end position="101"/>
    </location>
</feature>
<sequence length="434" mass="50746">MVLTAFENFLSFVIQYITLLFFCIYILDLNWTRKHYVITICFIFLPTYLLFSFIGAPSILFYLTVLSIMVFRQTSTISHIFHIFMTLIFLVISDNLSYLLSYRILNETGNDHFIYFCYCMLFVLFAAAIAYLYKQVMKYIIGRWVINGYISTILVFLSVVTVIVMYIDIVAIDHDNFYQSVQNNLMMFMMYLAFLTVILFVVLYAAFNRYKVKQREQEMKNFEAYVASLEQINQDMRRFKHDYVNILSSLRTFIDDKNYDGLHTYFYQHILEANHQEQLNQQAMMTLNNLKINSLKGLLTTKILQAQSHHVPFYIEMVEEVEDISIDPIVLNRMVGILLDNAIEAARETEDGEVRVAFIHLDGAILLVVCNTFNEKSNIKVHEVYQEGFSTKGENRGLGLANLLQMKNESPNVSLNTKISPPYFIQEIGFERSR</sequence>
<dbReference type="RefSeq" id="WP_036199400.1">
    <property type="nucleotide sequence ID" value="NZ_JPVO01000046.1"/>
</dbReference>
<dbReference type="OrthoDB" id="1656061at2"/>
<organism evidence="3 4">
    <name type="scientific">Ureibacillus sinduriensis BLB-1 = JCM 15800</name>
    <dbReference type="NCBI Taxonomy" id="1384057"/>
    <lineage>
        <taxon>Bacteria</taxon>
        <taxon>Bacillati</taxon>
        <taxon>Bacillota</taxon>
        <taxon>Bacilli</taxon>
        <taxon>Bacillales</taxon>
        <taxon>Caryophanaceae</taxon>
        <taxon>Ureibacillus</taxon>
    </lineage>
</organism>
<dbReference type="Gene3D" id="3.30.565.10">
    <property type="entry name" value="Histidine kinase-like ATPase, C-terminal domain"/>
    <property type="match status" value="1"/>
</dbReference>
<dbReference type="InterPro" id="IPR036890">
    <property type="entry name" value="HATPase_C_sf"/>
</dbReference>
<keyword evidence="1" id="KW-0472">Membrane</keyword>
<dbReference type="Proteomes" id="UP000030408">
    <property type="component" value="Unassembled WGS sequence"/>
</dbReference>
<feature type="transmembrane region" description="Helical" evidence="1">
    <location>
        <begin position="9"/>
        <end position="27"/>
    </location>
</feature>
<dbReference type="eggNOG" id="COG3290">
    <property type="taxonomic scope" value="Bacteria"/>
</dbReference>
<proteinExistence type="predicted"/>
<accession>A0A0A3I122</accession>
<dbReference type="EMBL" id="JPVO01000046">
    <property type="protein sequence ID" value="KGR76318.1"/>
    <property type="molecule type" value="Genomic_DNA"/>
</dbReference>
<dbReference type="AlphaFoldDB" id="A0A0A3I122"/>
<feature type="transmembrane region" description="Helical" evidence="1">
    <location>
        <begin position="145"/>
        <end position="167"/>
    </location>
</feature>
<reference evidence="3 4" key="1">
    <citation type="submission" date="2014-02" db="EMBL/GenBank/DDBJ databases">
        <title>Draft genome sequence of Lysinibacillus sinduriensis JCM 15800.</title>
        <authorList>
            <person name="Zhang F."/>
            <person name="Wang G."/>
            <person name="Zhang L."/>
        </authorList>
    </citation>
    <scope>NUCLEOTIDE SEQUENCE [LARGE SCALE GENOMIC DNA]</scope>
    <source>
        <strain evidence="3 4">JCM 15800</strain>
    </source>
</reference>